<reference evidence="7 8" key="1">
    <citation type="journal article" date="2013" name="Proc. Natl. Acad. Sci. U.S.A.">
        <title>Fine-scale variation in meiotic recombination in Mimulus inferred from population shotgun sequencing.</title>
        <authorList>
            <person name="Hellsten U."/>
            <person name="Wright K.M."/>
            <person name="Jenkins J."/>
            <person name="Shu S."/>
            <person name="Yuan Y."/>
            <person name="Wessler S.R."/>
            <person name="Schmutz J."/>
            <person name="Willis J.H."/>
            <person name="Rokhsar D.S."/>
        </authorList>
    </citation>
    <scope>NUCLEOTIDE SEQUENCE [LARGE SCALE GENOMIC DNA]</scope>
    <source>
        <strain evidence="8">cv. DUN x IM62</strain>
    </source>
</reference>
<feature type="chain" id="PRO_5001505358" description="Peptidase A1 domain-containing protein" evidence="5">
    <location>
        <begin position="24"/>
        <end position="411"/>
    </location>
</feature>
<dbReference type="SUPFAM" id="SSF50630">
    <property type="entry name" value="Acid proteases"/>
    <property type="match status" value="1"/>
</dbReference>
<accession>A0A022RRK0</accession>
<evidence type="ECO:0000259" key="6">
    <source>
        <dbReference type="PROSITE" id="PS51767"/>
    </source>
</evidence>
<dbReference type="FunFam" id="2.40.70.10:FF:000041">
    <property type="entry name" value="Basic 7S globulin"/>
    <property type="match status" value="1"/>
</dbReference>
<dbReference type="InterPro" id="IPR032861">
    <property type="entry name" value="TAXi_N"/>
</dbReference>
<evidence type="ECO:0000256" key="1">
    <source>
        <dbReference type="ARBA" id="ARBA00004239"/>
    </source>
</evidence>
<dbReference type="AlphaFoldDB" id="A0A022RRK0"/>
<sequence length="411" mass="44131">MASFLNYIVVFFFFAILVASTSAQNVPTLPIRKDPKTRQFYTTIHMGSNRAAINTVIDLGGPFLWFSCNDYSSTTYAPIPCGSRKCQLAKGSGCVGCNLPKRPGCTNDTCGATPYNPFMNLLFAQGFNEDSFYGSKDGAGPAAVVPRFLFSCMDKDSLEGLASGATGMLGLSRSEISFHKQLVGVSKLPHKFSICFPSSSSGIGKLLVGGGGGVYNNILLKSTPLIVNPVSTYPIYSEGDASEEYFIGVESIRVAGETISVKESHFTIDKKGDGGTKISTVQNFTALHNSIYKPFARAFVKAAADLGIKSVAAVPPFRACFRSDTITRSPEIDLVFPGKDVYWSIGGANSMVEIDRKTSCLAFVDGGSNPRSSIVIGGHQMEENLLEFDLLNSQLRFSSSLLVQNKSCSSL</sequence>
<gene>
    <name evidence="7" type="ORF">MIMGU_mgv1a007318mg</name>
</gene>
<keyword evidence="8" id="KW-1185">Reference proteome</keyword>
<organism evidence="7 8">
    <name type="scientific">Erythranthe guttata</name>
    <name type="common">Yellow monkey flower</name>
    <name type="synonym">Mimulus guttatus</name>
    <dbReference type="NCBI Taxonomy" id="4155"/>
    <lineage>
        <taxon>Eukaryota</taxon>
        <taxon>Viridiplantae</taxon>
        <taxon>Streptophyta</taxon>
        <taxon>Embryophyta</taxon>
        <taxon>Tracheophyta</taxon>
        <taxon>Spermatophyta</taxon>
        <taxon>Magnoliopsida</taxon>
        <taxon>eudicotyledons</taxon>
        <taxon>Gunneridae</taxon>
        <taxon>Pentapetalae</taxon>
        <taxon>asterids</taxon>
        <taxon>lamiids</taxon>
        <taxon>Lamiales</taxon>
        <taxon>Phrymaceae</taxon>
        <taxon>Erythranthe</taxon>
    </lineage>
</organism>
<comment type="similarity">
    <text evidence="2">Belongs to the peptidase A1 family.</text>
</comment>
<dbReference type="GO" id="GO:0004190">
    <property type="term" value="F:aspartic-type endopeptidase activity"/>
    <property type="evidence" value="ECO:0007669"/>
    <property type="project" value="InterPro"/>
</dbReference>
<evidence type="ECO:0000256" key="4">
    <source>
        <dbReference type="ARBA" id="ARBA00022729"/>
    </source>
</evidence>
<evidence type="ECO:0000256" key="2">
    <source>
        <dbReference type="ARBA" id="ARBA00007447"/>
    </source>
</evidence>
<comment type="subcellular location">
    <subcellularLocation>
        <location evidence="1">Secreted</location>
        <location evidence="1">Extracellular space</location>
    </subcellularLocation>
</comment>
<evidence type="ECO:0000313" key="8">
    <source>
        <dbReference type="Proteomes" id="UP000030748"/>
    </source>
</evidence>
<keyword evidence="4 5" id="KW-0732">Signal</keyword>
<dbReference type="InterPro" id="IPR033121">
    <property type="entry name" value="PEPTIDASE_A1"/>
</dbReference>
<proteinExistence type="inferred from homology"/>
<dbReference type="GO" id="GO:0006508">
    <property type="term" value="P:proteolysis"/>
    <property type="evidence" value="ECO:0007669"/>
    <property type="project" value="InterPro"/>
</dbReference>
<evidence type="ECO:0000256" key="3">
    <source>
        <dbReference type="ARBA" id="ARBA00022525"/>
    </source>
</evidence>
<dbReference type="GO" id="GO:0005576">
    <property type="term" value="C:extracellular region"/>
    <property type="evidence" value="ECO:0007669"/>
    <property type="project" value="UniProtKB-SubCell"/>
</dbReference>
<dbReference type="PANTHER" id="PTHR47965:SF68">
    <property type="entry name" value="BASIC 7S GLOBULIN-LIKE"/>
    <property type="match status" value="1"/>
</dbReference>
<dbReference type="EMBL" id="KI630320">
    <property type="protein sequence ID" value="EYU41535.1"/>
    <property type="molecule type" value="Genomic_DNA"/>
</dbReference>
<dbReference type="PROSITE" id="PS51767">
    <property type="entry name" value="PEPTIDASE_A1"/>
    <property type="match status" value="1"/>
</dbReference>
<protein>
    <recommendedName>
        <fullName evidence="6">Peptidase A1 domain-containing protein</fullName>
    </recommendedName>
</protein>
<dbReference type="STRING" id="4155.A0A022RRK0"/>
<dbReference type="Pfam" id="PF14543">
    <property type="entry name" value="TAXi_N"/>
    <property type="match status" value="1"/>
</dbReference>
<feature type="signal peptide" evidence="5">
    <location>
        <begin position="1"/>
        <end position="23"/>
    </location>
</feature>
<dbReference type="PANTHER" id="PTHR47965">
    <property type="entry name" value="ASPARTYL PROTEASE-RELATED"/>
    <property type="match status" value="1"/>
</dbReference>
<dbReference type="InterPro" id="IPR001461">
    <property type="entry name" value="Aspartic_peptidase_A1"/>
</dbReference>
<dbReference type="Gene3D" id="2.40.70.10">
    <property type="entry name" value="Acid Proteases"/>
    <property type="match status" value="2"/>
</dbReference>
<keyword evidence="3" id="KW-0964">Secreted</keyword>
<feature type="domain" description="Peptidase A1" evidence="6">
    <location>
        <begin position="40"/>
        <end position="398"/>
    </location>
</feature>
<dbReference type="eggNOG" id="KOG1339">
    <property type="taxonomic scope" value="Eukaryota"/>
</dbReference>
<name>A0A022RRK0_ERYGU</name>
<evidence type="ECO:0000313" key="7">
    <source>
        <dbReference type="EMBL" id="EYU41535.1"/>
    </source>
</evidence>
<dbReference type="InterPro" id="IPR032799">
    <property type="entry name" value="TAXi_C"/>
</dbReference>
<dbReference type="Proteomes" id="UP000030748">
    <property type="component" value="Unassembled WGS sequence"/>
</dbReference>
<dbReference type="InterPro" id="IPR021109">
    <property type="entry name" value="Peptidase_aspartic_dom_sf"/>
</dbReference>
<dbReference type="OMA" id="YYLPPHD"/>
<dbReference type="Pfam" id="PF14541">
    <property type="entry name" value="TAXi_C"/>
    <property type="match status" value="1"/>
</dbReference>
<evidence type="ECO:0000256" key="5">
    <source>
        <dbReference type="SAM" id="SignalP"/>
    </source>
</evidence>